<reference evidence="2 3" key="1">
    <citation type="submission" date="2013-11" db="EMBL/GenBank/DDBJ databases">
        <title>The Damaraland mole rat (Fukomys damarensis) genome and evolution of African mole rats.</title>
        <authorList>
            <person name="Gladyshev V.N."/>
            <person name="Fang X."/>
        </authorList>
    </citation>
    <scope>NUCLEOTIDE SEQUENCE [LARGE SCALE GENOMIC DNA]</scope>
    <source>
        <tissue evidence="2">Liver</tissue>
    </source>
</reference>
<gene>
    <name evidence="2" type="ORF">H920_08409</name>
</gene>
<feature type="region of interest" description="Disordered" evidence="1">
    <location>
        <begin position="1"/>
        <end position="56"/>
    </location>
</feature>
<feature type="compositionally biased region" description="Basic and acidic residues" evidence="1">
    <location>
        <begin position="44"/>
        <end position="56"/>
    </location>
</feature>
<sequence>MARTQAQEQEDREDGSLKTAPEPQQRATSEVAQLPAEAVGHGPQVERPEDRAPPGEDLEVHAAGWEEKGGCRAPVVSPDDSPDLMPSASFSLSHSYTRRSCPDLLVPALVEVNQTHSGHRTKIDVRPKPYKKRNIRMGYLISRIQYYEI</sequence>
<protein>
    <submittedName>
        <fullName evidence="2">Uncharacterized protein</fullName>
    </submittedName>
</protein>
<keyword evidence="3" id="KW-1185">Reference proteome</keyword>
<name>A0A091DIR9_FUKDA</name>
<proteinExistence type="predicted"/>
<evidence type="ECO:0000256" key="1">
    <source>
        <dbReference type="SAM" id="MobiDB-lite"/>
    </source>
</evidence>
<dbReference type="AlphaFoldDB" id="A0A091DIR9"/>
<accession>A0A091DIR9</accession>
<evidence type="ECO:0000313" key="3">
    <source>
        <dbReference type="Proteomes" id="UP000028990"/>
    </source>
</evidence>
<organism evidence="2 3">
    <name type="scientific">Fukomys damarensis</name>
    <name type="common">Damaraland mole rat</name>
    <name type="synonym">Cryptomys damarensis</name>
    <dbReference type="NCBI Taxonomy" id="885580"/>
    <lineage>
        <taxon>Eukaryota</taxon>
        <taxon>Metazoa</taxon>
        <taxon>Chordata</taxon>
        <taxon>Craniata</taxon>
        <taxon>Vertebrata</taxon>
        <taxon>Euteleostomi</taxon>
        <taxon>Mammalia</taxon>
        <taxon>Eutheria</taxon>
        <taxon>Euarchontoglires</taxon>
        <taxon>Glires</taxon>
        <taxon>Rodentia</taxon>
        <taxon>Hystricomorpha</taxon>
        <taxon>Bathyergidae</taxon>
        <taxon>Fukomys</taxon>
    </lineage>
</organism>
<evidence type="ECO:0000313" key="2">
    <source>
        <dbReference type="EMBL" id="KFO30160.1"/>
    </source>
</evidence>
<dbReference type="Proteomes" id="UP000028990">
    <property type="component" value="Unassembled WGS sequence"/>
</dbReference>
<dbReference type="EMBL" id="KN122476">
    <property type="protein sequence ID" value="KFO30160.1"/>
    <property type="molecule type" value="Genomic_DNA"/>
</dbReference>